<dbReference type="RefSeq" id="WP_119556467.1">
    <property type="nucleotide sequence ID" value="NZ_QXMN01000033.1"/>
</dbReference>
<organism evidence="2 3">
    <name type="scientific">Acidovorax cavernicola</name>
    <dbReference type="NCBI Taxonomy" id="1675792"/>
    <lineage>
        <taxon>Bacteria</taxon>
        <taxon>Pseudomonadati</taxon>
        <taxon>Pseudomonadota</taxon>
        <taxon>Betaproteobacteria</taxon>
        <taxon>Burkholderiales</taxon>
        <taxon>Comamonadaceae</taxon>
        <taxon>Acidovorax</taxon>
    </lineage>
</organism>
<gene>
    <name evidence="2" type="ORF">D3H34_22480</name>
</gene>
<proteinExistence type="predicted"/>
<protein>
    <submittedName>
        <fullName evidence="2">Uncharacterized protein</fullName>
    </submittedName>
</protein>
<feature type="coiled-coil region" evidence="1">
    <location>
        <begin position="1070"/>
        <end position="1107"/>
    </location>
</feature>
<sequence length="1638" mass="181473">MSLISRVEVSNYLTEGINMHRRSADWKPMLTGITLRMDGGKSALVNITNGGGKTSLVEILLYLLSRDARLLKKIREKVAPRNRGYTHARIEFRTPPEDTYSAPSLLEIDPLNLPGETHVVGVALNDDINDPPIFYSYSGTLEDSPCYLYDGKSITPVADGQFVAATKALRGCKWNRFANRMDWEDHIRLFLPIEVIRRNVVYQLKGSDDQNASFFDFKPRGGESYDSAFFRSVVAPDLVSNLLSSFAEEDESAVEDTLLKSLTQIVRADKEILIKETRLAVREKGIDDLQPILAAGRHAQQQQRQRDALLRELRSDIAFLRHFGLQDTRHTLPGLPRSLPRMGEQDPRILTALKGMVISRDEGILLLDKTLSDLSAVEVRILSEVADRKQIPSFSARTQVIDFACDFENLTSGSTKGGHYRKGYPKDSALRLPEFLVSRAGARTAGLKEVLLQAFTIAQAQIDTNPASRQVRALETARLRLLGEARQGEEAKSKLAGEVEQLKLQVKDRADNQGAWEDFVKIALQLPEAMRTDPEGARTWLGEQLDALQAQATSRNTRRGELNAVWADHVAVLEFHGLEGLQGARDRFEALQARHEHIQSEAKRIVPALGQASKTASTRQRAVQPLVDKSNAAQRKLDAFERLAAGVQRFATVFGAVDPAGVDPARDLVLADKAVARSQGGLKGLTDEQDILRRLKAQCATLETIFDANVDPLTYDPVKRHADTSDELSTVRQELVALLPQKEAIDLFEDRFPQVMPQAWIDDAEGRRADLEHELQQQVALQTNLAKEHEAIEQMRSVEDGSFAAAWSILGGASLKAQRLHQVLMAAGLPQQACNDAMSAMSGMLSAPVFDTIDELKIAAGLLEAGSASVPLILKDELFRALSEGVTSNEQIRMLGFIGGPTSRRVRILLDAQFARAELQRVAQELLACQGAIAQTRVALSEVVPDSEDYKLALSAKAALAAGAGQRYEARTKEAEQLAAQVTRLKTQIQPQSLEVLRAAKEFLQRGGRPRLDELGEQIPGKEAELAQTTEAQTIAKERASHENLKARDDAMEHHRLGGDRTRLQAQRDHEQACEAVKIAQAQVEEAQAALEDLTRQQQQLQEVQGEHDQDGGEQARVRYERVLEFAQNTTDLQFMQNFEAQSKEITRATDRLATALRVNFVRAAAFRAHHGKSDQGLLDEIGQKEQAAQELDVSIASARQEAQRIADADIPSWQRLARSIHELAYEVGSRVARTKEAAAHAQDLEEGAAVPEVHASYREAMAVLATLSNPSLQSHGAVVERVDALAQTIQAMNLQEDLQRHKEVSNSLLAAQHQYRNLNTSFCETARLAIESRDAPFNSLEIEEISRATPDSIEGLGTLFEQLQASLTKERDEAQQAKNIASQTAQDTLSQLAGLIESATDNLKTLNKVMAGYPHGRFFFETQVTGKAGVQNILDELKEDVEKALREQDGRSRGMRRGSDTQLKAMLRDKLIECVFTSTEVQFVNGGIWGGRKSHVSEKLSTGQKIALEFMWIVRQAEYEIERGLLEMTSKQAARSRAKANRVILIDGIFSTLSDRRIIKEALNGLRDLGGNFQIIGFLHSPTWNNDFTVFPVYHVGKKLVNREGDGLVSFRERGREPGTVGFLSAITQPLTSESVT</sequence>
<dbReference type="EMBL" id="QXMN01000033">
    <property type="protein sequence ID" value="RIX76315.1"/>
    <property type="molecule type" value="Genomic_DNA"/>
</dbReference>
<comment type="caution">
    <text evidence="2">The sequence shown here is derived from an EMBL/GenBank/DDBJ whole genome shotgun (WGS) entry which is preliminary data.</text>
</comment>
<evidence type="ECO:0000256" key="1">
    <source>
        <dbReference type="SAM" id="Coils"/>
    </source>
</evidence>
<keyword evidence="3" id="KW-1185">Reference proteome</keyword>
<dbReference type="Proteomes" id="UP000265619">
    <property type="component" value="Unassembled WGS sequence"/>
</dbReference>
<dbReference type="OrthoDB" id="9145695at2"/>
<reference evidence="2 3" key="1">
    <citation type="submission" date="2018-09" db="EMBL/GenBank/DDBJ databases">
        <title>Acidovorax cavernicola nov. sp. isolated from Gruta de las Maravillas (Aracena, Spain).</title>
        <authorList>
            <person name="Jurado V."/>
            <person name="Gutierrez-Patricio S."/>
            <person name="Gonzalez-Pimentel J.L."/>
            <person name="Miller A.Z."/>
            <person name="Laiz L."/>
            <person name="Saiz-Jimenez C."/>
        </authorList>
    </citation>
    <scope>NUCLEOTIDE SEQUENCE [LARGE SCALE GENOMIC DNA]</scope>
    <source>
        <strain evidence="2 3">1011MAR4D40.2</strain>
    </source>
</reference>
<name>A0A9X8GTL8_9BURK</name>
<keyword evidence="1" id="KW-0175">Coiled coil</keyword>
<evidence type="ECO:0000313" key="3">
    <source>
        <dbReference type="Proteomes" id="UP000265619"/>
    </source>
</evidence>
<evidence type="ECO:0000313" key="2">
    <source>
        <dbReference type="EMBL" id="RIX76315.1"/>
    </source>
</evidence>
<accession>A0A9X8GTL8</accession>